<dbReference type="Pfam" id="PF01590">
    <property type="entry name" value="GAF"/>
    <property type="match status" value="1"/>
</dbReference>
<dbReference type="Pfam" id="PF07228">
    <property type="entry name" value="SpoIIE"/>
    <property type="match status" value="1"/>
</dbReference>
<evidence type="ECO:0000259" key="2">
    <source>
        <dbReference type="SMART" id="SM00065"/>
    </source>
</evidence>
<name>A0A7W7HVD5_9ACTN</name>
<dbReference type="InterPro" id="IPR029016">
    <property type="entry name" value="GAF-like_dom_sf"/>
</dbReference>
<reference evidence="4 5" key="1">
    <citation type="submission" date="2020-08" db="EMBL/GenBank/DDBJ databases">
        <title>Sequencing the genomes of 1000 actinobacteria strains.</title>
        <authorList>
            <person name="Klenk H.-P."/>
        </authorList>
    </citation>
    <scope>NUCLEOTIDE SEQUENCE [LARGE SCALE GENOMIC DNA]</scope>
    <source>
        <strain evidence="4 5">DSM 43149</strain>
    </source>
</reference>
<dbReference type="AlphaFoldDB" id="A0A7W7HVD5"/>
<gene>
    <name evidence="4" type="ORF">BJ971_002029</name>
</gene>
<dbReference type="GO" id="GO:0016791">
    <property type="term" value="F:phosphatase activity"/>
    <property type="evidence" value="ECO:0007669"/>
    <property type="project" value="TreeGrafter"/>
</dbReference>
<dbReference type="InterPro" id="IPR052016">
    <property type="entry name" value="Bact_Sigma-Reg"/>
</dbReference>
<protein>
    <submittedName>
        <fullName evidence="4">Serine phosphatase RsbU (Regulator of sigma subunit)</fullName>
    </submittedName>
</protein>
<feature type="domain" description="PPM-type phosphatase" evidence="3">
    <location>
        <begin position="246"/>
        <end position="468"/>
    </location>
</feature>
<dbReference type="InterPro" id="IPR036457">
    <property type="entry name" value="PPM-type-like_dom_sf"/>
</dbReference>
<evidence type="ECO:0000259" key="3">
    <source>
        <dbReference type="SMART" id="SM00331"/>
    </source>
</evidence>
<dbReference type="InterPro" id="IPR001932">
    <property type="entry name" value="PPM-type_phosphatase-like_dom"/>
</dbReference>
<feature type="domain" description="GAF" evidence="2">
    <location>
        <begin position="54"/>
        <end position="200"/>
    </location>
</feature>
<dbReference type="EMBL" id="JACHNH010000001">
    <property type="protein sequence ID" value="MBB4761473.1"/>
    <property type="molecule type" value="Genomic_DNA"/>
</dbReference>
<evidence type="ECO:0000313" key="4">
    <source>
        <dbReference type="EMBL" id="MBB4761473.1"/>
    </source>
</evidence>
<dbReference type="InterPro" id="IPR003018">
    <property type="entry name" value="GAF"/>
</dbReference>
<organism evidence="4 5">
    <name type="scientific">Actinoplanes digitatis</name>
    <dbReference type="NCBI Taxonomy" id="1868"/>
    <lineage>
        <taxon>Bacteria</taxon>
        <taxon>Bacillati</taxon>
        <taxon>Actinomycetota</taxon>
        <taxon>Actinomycetes</taxon>
        <taxon>Micromonosporales</taxon>
        <taxon>Micromonosporaceae</taxon>
        <taxon>Actinoplanes</taxon>
    </lineage>
</organism>
<dbReference type="SUPFAM" id="SSF55781">
    <property type="entry name" value="GAF domain-like"/>
    <property type="match status" value="1"/>
</dbReference>
<dbReference type="SMART" id="SM00331">
    <property type="entry name" value="PP2C_SIG"/>
    <property type="match status" value="1"/>
</dbReference>
<accession>A0A7W7HVD5</accession>
<keyword evidence="5" id="KW-1185">Reference proteome</keyword>
<dbReference type="SMART" id="SM00065">
    <property type="entry name" value="GAF"/>
    <property type="match status" value="1"/>
</dbReference>
<proteinExistence type="predicted"/>
<evidence type="ECO:0000256" key="1">
    <source>
        <dbReference type="ARBA" id="ARBA00022801"/>
    </source>
</evidence>
<dbReference type="PANTHER" id="PTHR43156">
    <property type="entry name" value="STAGE II SPORULATION PROTEIN E-RELATED"/>
    <property type="match status" value="1"/>
</dbReference>
<keyword evidence="1" id="KW-0378">Hydrolase</keyword>
<dbReference type="Gene3D" id="3.60.40.10">
    <property type="entry name" value="PPM-type phosphatase domain"/>
    <property type="match status" value="1"/>
</dbReference>
<evidence type="ECO:0000313" key="5">
    <source>
        <dbReference type="Proteomes" id="UP000578112"/>
    </source>
</evidence>
<dbReference type="Gene3D" id="3.30.450.40">
    <property type="match status" value="1"/>
</dbReference>
<dbReference type="RefSeq" id="WP_203709653.1">
    <property type="nucleotide sequence ID" value="NZ_BOMK01000072.1"/>
</dbReference>
<dbReference type="PANTHER" id="PTHR43156:SF2">
    <property type="entry name" value="STAGE II SPORULATION PROTEIN E"/>
    <property type="match status" value="1"/>
</dbReference>
<sequence length="474" mass="50579">MDAALVFPPPCRRSAVAVSRATDSRHREPASVPDAVFDPARLAAVRRTGLLDTGPDEPFDRLARLAATLLGTPFAFVTVVDDTRSFWKSCVGIDSSDPAARQHTVEQSFCQYVIDADAELIVSDAAADERTRYNPSIELMGVAAWAGFPVRSPDGHVLGTFCAIDTVVRDWTPHDIEILHTLSHAASGEIALRDALKEANAATGRAEAATSLAQAAAGRAESALEQAALLAHTLQESLLPDRLPPIPGVQVAARYRRGAGGGEVLGDFYDVFPSTKGRWGAVVGDVSGKGPKAAKTTALARYTLRAAAVRCSTASRNLSTLNTALLEWYSDDSQYLTAVYATVRPTEIGVHVQVSCGGHDPALVRRADGRVETVGRHGLILGWQTTPRLRDQRTVLHPGDSLLLYTDGVTEARRPGDREMFGIDRLHQLLAETPADSADGLAAAVEAAVLHFSGQRTSDDTAILALYVAGGHRN</sequence>
<comment type="caution">
    <text evidence="4">The sequence shown here is derived from an EMBL/GenBank/DDBJ whole genome shotgun (WGS) entry which is preliminary data.</text>
</comment>
<dbReference type="Proteomes" id="UP000578112">
    <property type="component" value="Unassembled WGS sequence"/>
</dbReference>